<name>A0A2Z4G768_9BACT</name>
<evidence type="ECO:0000313" key="2">
    <source>
        <dbReference type="EMBL" id="AWV96920.1"/>
    </source>
</evidence>
<dbReference type="InterPro" id="IPR035093">
    <property type="entry name" value="RelE/ParE_toxin_dom_sf"/>
</dbReference>
<reference evidence="2 3" key="1">
    <citation type="submission" date="2018-05" db="EMBL/GenBank/DDBJ databases">
        <title>Complete genome sequence of Arcticibacterium luteifluviistationis SM1504T, a cytophagaceae bacterium isolated from Arctic surface seawater.</title>
        <authorList>
            <person name="Li Y."/>
            <person name="Qin Q.-L."/>
        </authorList>
    </citation>
    <scope>NUCLEOTIDE SEQUENCE [LARGE SCALE GENOMIC DNA]</scope>
    <source>
        <strain evidence="2 3">SM1504</strain>
    </source>
</reference>
<accession>A0A2Z4G768</accession>
<evidence type="ECO:0000256" key="1">
    <source>
        <dbReference type="ARBA" id="ARBA00022649"/>
    </source>
</evidence>
<organism evidence="2 3">
    <name type="scientific">Arcticibacterium luteifluviistationis</name>
    <dbReference type="NCBI Taxonomy" id="1784714"/>
    <lineage>
        <taxon>Bacteria</taxon>
        <taxon>Pseudomonadati</taxon>
        <taxon>Bacteroidota</taxon>
        <taxon>Cytophagia</taxon>
        <taxon>Cytophagales</taxon>
        <taxon>Leadbetterellaceae</taxon>
        <taxon>Arcticibacterium</taxon>
    </lineage>
</organism>
<gene>
    <name evidence="2" type="ORF">DJ013_01495</name>
</gene>
<protein>
    <recommendedName>
        <fullName evidence="4">Type II toxin-antitoxin system RelE/ParE family toxin</fullName>
    </recommendedName>
</protein>
<dbReference type="Gene3D" id="3.30.2310.20">
    <property type="entry name" value="RelE-like"/>
    <property type="match status" value="1"/>
</dbReference>
<sequence length="94" mass="10686">MALKLVWTEDAVQGMVAIANYIEFRFGRSTAKRLVQRVEKFAVLLSELPSLGSLQDADRNIRGVIVNKRSTVVYTFNKNSLIILNVFDNRMPLD</sequence>
<dbReference type="RefSeq" id="WP_111370022.1">
    <property type="nucleotide sequence ID" value="NZ_CP029480.1"/>
</dbReference>
<dbReference type="AlphaFoldDB" id="A0A2Z4G768"/>
<dbReference type="InterPro" id="IPR007712">
    <property type="entry name" value="RelE/ParE_toxin"/>
</dbReference>
<dbReference type="EMBL" id="CP029480">
    <property type="protein sequence ID" value="AWV96920.1"/>
    <property type="molecule type" value="Genomic_DNA"/>
</dbReference>
<keyword evidence="1" id="KW-1277">Toxin-antitoxin system</keyword>
<dbReference type="KEGG" id="als:DJ013_01495"/>
<keyword evidence="3" id="KW-1185">Reference proteome</keyword>
<dbReference type="Pfam" id="PF05016">
    <property type="entry name" value="ParE_toxin"/>
    <property type="match status" value="1"/>
</dbReference>
<proteinExistence type="predicted"/>
<evidence type="ECO:0000313" key="3">
    <source>
        <dbReference type="Proteomes" id="UP000249873"/>
    </source>
</evidence>
<dbReference type="Proteomes" id="UP000249873">
    <property type="component" value="Chromosome"/>
</dbReference>
<evidence type="ECO:0008006" key="4">
    <source>
        <dbReference type="Google" id="ProtNLM"/>
    </source>
</evidence>
<dbReference type="OrthoDB" id="5574284at2"/>